<name>A0A1I4T916_9BACT</name>
<protein>
    <submittedName>
        <fullName evidence="4">Integration host factor subunit beta</fullName>
    </submittedName>
</protein>
<dbReference type="AlphaFoldDB" id="A0A1I4T916"/>
<dbReference type="CDD" id="cd13836">
    <property type="entry name" value="IHF_B"/>
    <property type="match status" value="1"/>
</dbReference>
<dbReference type="GO" id="GO:0003677">
    <property type="term" value="F:DNA binding"/>
    <property type="evidence" value="ECO:0007669"/>
    <property type="project" value="UniProtKB-KW"/>
</dbReference>
<dbReference type="EMBL" id="FOUU01000003">
    <property type="protein sequence ID" value="SFM73222.1"/>
    <property type="molecule type" value="Genomic_DNA"/>
</dbReference>
<reference evidence="4 5" key="1">
    <citation type="submission" date="2016-10" db="EMBL/GenBank/DDBJ databases">
        <authorList>
            <person name="de Groot N.N."/>
        </authorList>
    </citation>
    <scope>NUCLEOTIDE SEQUENCE [LARGE SCALE GENOMIC DNA]</scope>
    <source>
        <strain evidence="4 5">DSM 9990</strain>
    </source>
</reference>
<organism evidence="4 5">
    <name type="scientific">Thermodesulforhabdus norvegica</name>
    <dbReference type="NCBI Taxonomy" id="39841"/>
    <lineage>
        <taxon>Bacteria</taxon>
        <taxon>Pseudomonadati</taxon>
        <taxon>Thermodesulfobacteriota</taxon>
        <taxon>Syntrophobacteria</taxon>
        <taxon>Syntrophobacterales</taxon>
        <taxon>Thermodesulforhabdaceae</taxon>
        <taxon>Thermodesulforhabdus</taxon>
    </lineage>
</organism>
<accession>A0A1I4T916</accession>
<dbReference type="Pfam" id="PF00216">
    <property type="entry name" value="Bac_DNA_binding"/>
    <property type="match status" value="1"/>
</dbReference>
<dbReference type="InterPro" id="IPR000119">
    <property type="entry name" value="Hist_DNA-bd"/>
</dbReference>
<keyword evidence="2" id="KW-0238">DNA-binding</keyword>
<dbReference type="InterPro" id="IPR010992">
    <property type="entry name" value="IHF-like_DNA-bd_dom_sf"/>
</dbReference>
<dbReference type="OrthoDB" id="9804203at2"/>
<dbReference type="PANTHER" id="PTHR33175:SF5">
    <property type="entry name" value="INTEGRATION HOST FACTOR SUBUNIT BETA"/>
    <property type="match status" value="1"/>
</dbReference>
<proteinExistence type="inferred from homology"/>
<dbReference type="STRING" id="39841.SAMN05660836_01295"/>
<dbReference type="GO" id="GO:0030527">
    <property type="term" value="F:structural constituent of chromatin"/>
    <property type="evidence" value="ECO:0007669"/>
    <property type="project" value="InterPro"/>
</dbReference>
<gene>
    <name evidence="4" type="ORF">SAMN05660836_01295</name>
</gene>
<dbReference type="GO" id="GO:0005829">
    <property type="term" value="C:cytosol"/>
    <property type="evidence" value="ECO:0007669"/>
    <property type="project" value="TreeGrafter"/>
</dbReference>
<dbReference type="SUPFAM" id="SSF47729">
    <property type="entry name" value="IHF-like DNA-binding proteins"/>
    <property type="match status" value="1"/>
</dbReference>
<dbReference type="RefSeq" id="WP_093394384.1">
    <property type="nucleotide sequence ID" value="NZ_FOUU01000003.1"/>
</dbReference>
<keyword evidence="5" id="KW-1185">Reference proteome</keyword>
<dbReference type="Gene3D" id="4.10.520.10">
    <property type="entry name" value="IHF-like DNA-binding proteins"/>
    <property type="match status" value="1"/>
</dbReference>
<dbReference type="PANTHER" id="PTHR33175">
    <property type="entry name" value="DNA-BINDING PROTEIN HU"/>
    <property type="match status" value="1"/>
</dbReference>
<evidence type="ECO:0000313" key="4">
    <source>
        <dbReference type="EMBL" id="SFM73222.1"/>
    </source>
</evidence>
<dbReference type="Proteomes" id="UP000199611">
    <property type="component" value="Unassembled WGS sequence"/>
</dbReference>
<evidence type="ECO:0000256" key="1">
    <source>
        <dbReference type="ARBA" id="ARBA00010529"/>
    </source>
</evidence>
<sequence>MTKSQLIEAVARAEGITLRMAELAVNVTFEAMEEALIKGDRLEVRGFGSFKVKEYQGYKGRNPKTGEVIEVKPKRLPFFKVGKDLKMRVNGEK</sequence>
<evidence type="ECO:0000256" key="3">
    <source>
        <dbReference type="RuleBase" id="RU003939"/>
    </source>
</evidence>
<evidence type="ECO:0000256" key="2">
    <source>
        <dbReference type="ARBA" id="ARBA00023125"/>
    </source>
</evidence>
<comment type="similarity">
    <text evidence="1 3">Belongs to the bacterial histone-like protein family.</text>
</comment>
<dbReference type="PRINTS" id="PR01727">
    <property type="entry name" value="DNABINDINGHU"/>
</dbReference>
<dbReference type="SMART" id="SM00411">
    <property type="entry name" value="BHL"/>
    <property type="match status" value="1"/>
</dbReference>
<evidence type="ECO:0000313" key="5">
    <source>
        <dbReference type="Proteomes" id="UP000199611"/>
    </source>
</evidence>